<dbReference type="VEuPathDB" id="MicrosporidiaDB:EDEG_01062"/>
<evidence type="ECO:0000313" key="2">
    <source>
        <dbReference type="EMBL" id="EJW04772.1"/>
    </source>
</evidence>
<dbReference type="Proteomes" id="UP000003163">
    <property type="component" value="Unassembled WGS sequence"/>
</dbReference>
<gene>
    <name evidence="2" type="ORF">EDEG_01062</name>
</gene>
<proteinExistence type="predicted"/>
<reference evidence="3" key="2">
    <citation type="submission" date="2015-07" db="EMBL/GenBank/DDBJ databases">
        <title>Contrasting host-pathogen interactions and genome evolution in two generalist and specialist microsporidian pathogens of mosquitoes.</title>
        <authorList>
            <consortium name="The Broad Institute Genomics Platform"/>
            <consortium name="The Broad Institute Genome Sequencing Center for Infectious Disease"/>
            <person name="Cuomo C.A."/>
            <person name="Sanscrainte N.D."/>
            <person name="Goldberg J.M."/>
            <person name="Heiman D."/>
            <person name="Young S."/>
            <person name="Zeng Q."/>
            <person name="Becnel J.J."/>
            <person name="Birren B.W."/>
        </authorList>
    </citation>
    <scope>NUCLEOTIDE SEQUENCE [LARGE SCALE GENOMIC DNA]</scope>
    <source>
        <strain evidence="3">USNM 41457</strain>
    </source>
</reference>
<accession>J9DTZ9</accession>
<dbReference type="AlphaFoldDB" id="J9DTZ9"/>
<protein>
    <submittedName>
        <fullName evidence="2">Uncharacterized protein</fullName>
    </submittedName>
</protein>
<reference evidence="2 3" key="1">
    <citation type="submission" date="2011-08" db="EMBL/GenBank/DDBJ databases">
        <authorList>
            <person name="Liu Z.J."/>
            <person name="Shi F.L."/>
            <person name="Lu J.Q."/>
            <person name="Li M."/>
            <person name="Wang Z.L."/>
        </authorList>
    </citation>
    <scope>NUCLEOTIDE SEQUENCE [LARGE SCALE GENOMIC DNA]</scope>
    <source>
        <strain evidence="2 3">USNM 41457</strain>
    </source>
</reference>
<keyword evidence="1" id="KW-0732">Signal</keyword>
<feature type="chain" id="PRO_5003822260" evidence="1">
    <location>
        <begin position="17"/>
        <end position="225"/>
    </location>
</feature>
<evidence type="ECO:0000256" key="1">
    <source>
        <dbReference type="SAM" id="SignalP"/>
    </source>
</evidence>
<sequence>MRILLLASYLVILKTAHDEMSDKNKFLRVSQTKLILENELQDKNQLKEIEKKLFKVCKDLSEAYISYTSDFPIYDTKKLENAELVSKCIELLHEFITKINLINLDIVEMFKKTQELIKITVESFNIKNDEIYVTSMNDRLNIAESFGTLASFDENLIQIYLIENQKEIDPKKYGTKVELCNVALKILKQINIVYKIIVEASVDGQKCLNEFENILMKYKLSLGID</sequence>
<organism evidence="2 3">
    <name type="scientific">Edhazardia aedis (strain USNM 41457)</name>
    <name type="common">Microsporidian parasite</name>
    <dbReference type="NCBI Taxonomy" id="1003232"/>
    <lineage>
        <taxon>Eukaryota</taxon>
        <taxon>Fungi</taxon>
        <taxon>Fungi incertae sedis</taxon>
        <taxon>Microsporidia</taxon>
        <taxon>Edhazardia</taxon>
    </lineage>
</organism>
<comment type="caution">
    <text evidence="2">The sequence shown here is derived from an EMBL/GenBank/DDBJ whole genome shotgun (WGS) entry which is preliminary data.</text>
</comment>
<dbReference type="EMBL" id="AFBI03000014">
    <property type="protein sequence ID" value="EJW04772.1"/>
    <property type="molecule type" value="Genomic_DNA"/>
</dbReference>
<dbReference type="InParanoid" id="J9DTZ9"/>
<keyword evidence="3" id="KW-1185">Reference proteome</keyword>
<name>J9DTZ9_EDHAE</name>
<dbReference type="HOGENOM" id="CLU_1229910_0_0_1"/>
<evidence type="ECO:0000313" key="3">
    <source>
        <dbReference type="Proteomes" id="UP000003163"/>
    </source>
</evidence>
<feature type="signal peptide" evidence="1">
    <location>
        <begin position="1"/>
        <end position="16"/>
    </location>
</feature>